<evidence type="ECO:0000256" key="2">
    <source>
        <dbReference type="ARBA" id="ARBA00022771"/>
    </source>
</evidence>
<evidence type="ECO:0000256" key="4">
    <source>
        <dbReference type="PROSITE-ProRule" id="PRU00175"/>
    </source>
</evidence>
<evidence type="ECO:0000259" key="6">
    <source>
        <dbReference type="PROSITE" id="PS50089"/>
    </source>
</evidence>
<organism evidence="7 8">
    <name type="scientific">Colletotrichum navitas</name>
    <dbReference type="NCBI Taxonomy" id="681940"/>
    <lineage>
        <taxon>Eukaryota</taxon>
        <taxon>Fungi</taxon>
        <taxon>Dikarya</taxon>
        <taxon>Ascomycota</taxon>
        <taxon>Pezizomycotina</taxon>
        <taxon>Sordariomycetes</taxon>
        <taxon>Hypocreomycetidae</taxon>
        <taxon>Glomerellales</taxon>
        <taxon>Glomerellaceae</taxon>
        <taxon>Colletotrichum</taxon>
        <taxon>Colletotrichum graminicola species complex</taxon>
    </lineage>
</organism>
<evidence type="ECO:0000313" key="7">
    <source>
        <dbReference type="EMBL" id="KAK1599170.1"/>
    </source>
</evidence>
<gene>
    <name evidence="7" type="ORF">LY79DRAFT_537229</name>
</gene>
<feature type="compositionally biased region" description="Acidic residues" evidence="5">
    <location>
        <begin position="220"/>
        <end position="234"/>
    </location>
</feature>
<proteinExistence type="predicted"/>
<feature type="compositionally biased region" description="Low complexity" evidence="5">
    <location>
        <begin position="199"/>
        <end position="209"/>
    </location>
</feature>
<keyword evidence="1" id="KW-0479">Metal-binding</keyword>
<reference evidence="7" key="1">
    <citation type="submission" date="2021-06" db="EMBL/GenBank/DDBJ databases">
        <title>Comparative genomics, transcriptomics and evolutionary studies reveal genomic signatures of adaptation to plant cell wall in hemibiotrophic fungi.</title>
        <authorList>
            <consortium name="DOE Joint Genome Institute"/>
            <person name="Baroncelli R."/>
            <person name="Diaz J.F."/>
            <person name="Benocci T."/>
            <person name="Peng M."/>
            <person name="Battaglia E."/>
            <person name="Haridas S."/>
            <person name="Andreopoulos W."/>
            <person name="Labutti K."/>
            <person name="Pangilinan J."/>
            <person name="Floch G.L."/>
            <person name="Makela M.R."/>
            <person name="Henrissat B."/>
            <person name="Grigoriev I.V."/>
            <person name="Crouch J.A."/>
            <person name="De Vries R.P."/>
            <person name="Sukno S.A."/>
            <person name="Thon M.R."/>
        </authorList>
    </citation>
    <scope>NUCLEOTIDE SEQUENCE</scope>
    <source>
        <strain evidence="7">CBS 125086</strain>
    </source>
</reference>
<feature type="region of interest" description="Disordered" evidence="5">
    <location>
        <begin position="166"/>
        <end position="302"/>
    </location>
</feature>
<sequence length="434" mass="47358">MPGLISFLSTPPLPQPTRTSSSFAPARPFNSYLGTDQGVARGSNSQTPIQLDNEPEPVSASATRNATHTQQHQQHQHQHIENLLGVPTPDSTQTQQALPSFLDFAATLDYQPFDATALQQNGAPQTPDRQPITDEYLSALVDGNFSSPSSYPRHIQASADSFQHTNLAQSPRNPPHRHPSGTPLRPDRPARYSSHNTNAALRAAAAAARNPTSHPASRDDELEDSLFVSSEDESQATMPVQTRRRASTIPSSDHDPDPEEIVVSATRKRAAPSSAPTRVAAAPKRRRTSQPQTVRDRTTTPGALTLDADIFGEDDVDAKKGKGKDEEVIDLAGTNEVPEDLKAPKEDNRVKISAFQCVICMDDVTALTVTHCGHLFCSECLHSALNVDATKNKCPICRQKVETKDRNTYTSKTKGFWPLELKLMTASRKGKQRA</sequence>
<dbReference type="EMBL" id="JAHLJV010000003">
    <property type="protein sequence ID" value="KAK1599170.1"/>
    <property type="molecule type" value="Genomic_DNA"/>
</dbReference>
<dbReference type="Proteomes" id="UP001230504">
    <property type="component" value="Unassembled WGS sequence"/>
</dbReference>
<evidence type="ECO:0000256" key="3">
    <source>
        <dbReference type="ARBA" id="ARBA00022833"/>
    </source>
</evidence>
<evidence type="ECO:0000256" key="5">
    <source>
        <dbReference type="SAM" id="MobiDB-lite"/>
    </source>
</evidence>
<dbReference type="GO" id="GO:0008270">
    <property type="term" value="F:zinc ion binding"/>
    <property type="evidence" value="ECO:0007669"/>
    <property type="project" value="UniProtKB-KW"/>
</dbReference>
<dbReference type="PANTHER" id="PTHR47094">
    <property type="entry name" value="ELFLESS, ISOFORM B"/>
    <property type="match status" value="1"/>
</dbReference>
<evidence type="ECO:0000256" key="1">
    <source>
        <dbReference type="ARBA" id="ARBA00022723"/>
    </source>
</evidence>
<comment type="caution">
    <text evidence="7">The sequence shown here is derived from an EMBL/GenBank/DDBJ whole genome shotgun (WGS) entry which is preliminary data.</text>
</comment>
<dbReference type="PROSITE" id="PS00518">
    <property type="entry name" value="ZF_RING_1"/>
    <property type="match status" value="1"/>
</dbReference>
<dbReference type="GO" id="GO:0033768">
    <property type="term" value="C:SUMO-targeted ubiquitin ligase complex"/>
    <property type="evidence" value="ECO:0007669"/>
    <property type="project" value="TreeGrafter"/>
</dbReference>
<dbReference type="InterPro" id="IPR001841">
    <property type="entry name" value="Znf_RING"/>
</dbReference>
<dbReference type="SMART" id="SM00184">
    <property type="entry name" value="RING"/>
    <property type="match status" value="1"/>
</dbReference>
<accession>A0AAD8QB85</accession>
<feature type="domain" description="RING-type" evidence="6">
    <location>
        <begin position="357"/>
        <end position="398"/>
    </location>
</feature>
<dbReference type="InterPro" id="IPR017907">
    <property type="entry name" value="Znf_RING_CS"/>
</dbReference>
<evidence type="ECO:0000313" key="8">
    <source>
        <dbReference type="Proteomes" id="UP001230504"/>
    </source>
</evidence>
<dbReference type="SUPFAM" id="SSF57850">
    <property type="entry name" value="RING/U-box"/>
    <property type="match status" value="1"/>
</dbReference>
<protein>
    <recommendedName>
        <fullName evidence="6">RING-type domain-containing protein</fullName>
    </recommendedName>
</protein>
<dbReference type="RefSeq" id="XP_060419832.1">
    <property type="nucleotide sequence ID" value="XM_060556658.1"/>
</dbReference>
<dbReference type="Gene3D" id="3.30.40.10">
    <property type="entry name" value="Zinc/RING finger domain, C3HC4 (zinc finger)"/>
    <property type="match status" value="1"/>
</dbReference>
<dbReference type="Pfam" id="PF13920">
    <property type="entry name" value="zf-C3HC4_3"/>
    <property type="match status" value="1"/>
</dbReference>
<keyword evidence="2 4" id="KW-0863">Zinc-finger</keyword>
<dbReference type="InterPro" id="IPR049627">
    <property type="entry name" value="SLX8"/>
</dbReference>
<dbReference type="GeneID" id="85440898"/>
<dbReference type="PROSITE" id="PS50089">
    <property type="entry name" value="ZF_RING_2"/>
    <property type="match status" value="1"/>
</dbReference>
<dbReference type="InterPro" id="IPR013083">
    <property type="entry name" value="Znf_RING/FYVE/PHD"/>
</dbReference>
<dbReference type="PANTHER" id="PTHR47094:SF1">
    <property type="entry name" value="RING-TYPE E3 UBIQUITIN TRANSFERASE"/>
    <property type="match status" value="1"/>
</dbReference>
<dbReference type="GO" id="GO:0140082">
    <property type="term" value="F:SUMO-ubiquitin ligase activity"/>
    <property type="evidence" value="ECO:0007669"/>
    <property type="project" value="TreeGrafter"/>
</dbReference>
<keyword evidence="3" id="KW-0862">Zinc</keyword>
<name>A0AAD8QB85_9PEZI</name>
<feature type="region of interest" description="Disordered" evidence="5">
    <location>
        <begin position="1"/>
        <end position="79"/>
    </location>
</feature>
<keyword evidence="8" id="KW-1185">Reference proteome</keyword>
<dbReference type="GO" id="GO:0006511">
    <property type="term" value="P:ubiquitin-dependent protein catabolic process"/>
    <property type="evidence" value="ECO:0007669"/>
    <property type="project" value="TreeGrafter"/>
</dbReference>
<dbReference type="GO" id="GO:0061630">
    <property type="term" value="F:ubiquitin protein ligase activity"/>
    <property type="evidence" value="ECO:0007669"/>
    <property type="project" value="InterPro"/>
</dbReference>
<dbReference type="AlphaFoldDB" id="A0AAD8QB85"/>
<dbReference type="GO" id="GO:0032183">
    <property type="term" value="F:SUMO binding"/>
    <property type="evidence" value="ECO:0007669"/>
    <property type="project" value="TreeGrafter"/>
</dbReference>